<dbReference type="Pfam" id="PF11951">
    <property type="entry name" value="Fungal_trans_2"/>
    <property type="match status" value="1"/>
</dbReference>
<evidence type="ECO:0000256" key="1">
    <source>
        <dbReference type="SAM" id="MobiDB-lite"/>
    </source>
</evidence>
<dbReference type="VEuPathDB" id="FungiDB:P175DRAFT_0534595"/>
<comment type="caution">
    <text evidence="2">The sequence shown here is derived from an EMBL/GenBank/DDBJ whole genome shotgun (WGS) entry which is preliminary data.</text>
</comment>
<dbReference type="InterPro" id="IPR021858">
    <property type="entry name" value="Fun_TF"/>
</dbReference>
<feature type="compositionally biased region" description="Polar residues" evidence="1">
    <location>
        <begin position="36"/>
        <end position="46"/>
    </location>
</feature>
<dbReference type="SUPFAM" id="SSF101447">
    <property type="entry name" value="Formin homology 2 domain (FH2 domain)"/>
    <property type="match status" value="1"/>
</dbReference>
<accession>A0A2T5LRB0</accession>
<reference evidence="2 3" key="1">
    <citation type="journal article" date="2018" name="Proc. Natl. Acad. Sci. U.S.A.">
        <title>Linking secondary metabolites to gene clusters through genome sequencing of six diverse Aspergillus species.</title>
        <authorList>
            <person name="Kaerboelling I."/>
            <person name="Vesth T.C."/>
            <person name="Frisvad J.C."/>
            <person name="Nybo J.L."/>
            <person name="Theobald S."/>
            <person name="Kuo A."/>
            <person name="Bowyer P."/>
            <person name="Matsuda Y."/>
            <person name="Mondo S."/>
            <person name="Lyhne E.K."/>
            <person name="Kogle M.E."/>
            <person name="Clum A."/>
            <person name="Lipzen A."/>
            <person name="Salamov A."/>
            <person name="Ngan C.Y."/>
            <person name="Daum C."/>
            <person name="Chiniquy J."/>
            <person name="Barry K."/>
            <person name="LaButti K."/>
            <person name="Haridas S."/>
            <person name="Simmons B.A."/>
            <person name="Magnuson J.K."/>
            <person name="Mortensen U.H."/>
            <person name="Larsen T.O."/>
            <person name="Grigoriev I.V."/>
            <person name="Baker S.E."/>
            <person name="Andersen M.R."/>
        </authorList>
    </citation>
    <scope>NUCLEOTIDE SEQUENCE [LARGE SCALE GENOMIC DNA]</scope>
    <source>
        <strain evidence="2 3">IBT 24754</strain>
    </source>
</reference>
<dbReference type="OrthoDB" id="434972at2759"/>
<dbReference type="AlphaFoldDB" id="A0A2T5LRB0"/>
<proteinExistence type="predicted"/>
<dbReference type="Proteomes" id="UP000244073">
    <property type="component" value="Unassembled WGS sequence"/>
</dbReference>
<evidence type="ECO:0000313" key="3">
    <source>
        <dbReference type="Proteomes" id="UP000244073"/>
    </source>
</evidence>
<feature type="compositionally biased region" description="Pro residues" evidence="1">
    <location>
        <begin position="21"/>
        <end position="35"/>
    </location>
</feature>
<evidence type="ECO:0000313" key="2">
    <source>
        <dbReference type="EMBL" id="PTU18820.1"/>
    </source>
</evidence>
<dbReference type="RefSeq" id="XP_040750212.1">
    <property type="nucleotide sequence ID" value="XM_040900148.1"/>
</dbReference>
<name>A0A2T5LRB0_9EURO</name>
<feature type="region of interest" description="Disordered" evidence="1">
    <location>
        <begin position="17"/>
        <end position="46"/>
    </location>
</feature>
<organism evidence="2 3">
    <name type="scientific">Aspergillus ochraceoroseus IBT 24754</name>
    <dbReference type="NCBI Taxonomy" id="1392256"/>
    <lineage>
        <taxon>Eukaryota</taxon>
        <taxon>Fungi</taxon>
        <taxon>Dikarya</taxon>
        <taxon>Ascomycota</taxon>
        <taxon>Pezizomycotina</taxon>
        <taxon>Eurotiomycetes</taxon>
        <taxon>Eurotiomycetidae</taxon>
        <taxon>Eurotiales</taxon>
        <taxon>Aspergillaceae</taxon>
        <taxon>Aspergillus</taxon>
        <taxon>Aspergillus subgen. Nidulantes</taxon>
    </lineage>
</organism>
<gene>
    <name evidence="2" type="ORF">P175DRAFT_0534595</name>
</gene>
<protein>
    <submittedName>
        <fullName evidence="2">Uncharacterized protein</fullName>
    </submittedName>
</protein>
<dbReference type="EMBL" id="MSFN02000007">
    <property type="protein sequence ID" value="PTU18820.1"/>
    <property type="molecule type" value="Genomic_DNA"/>
</dbReference>
<dbReference type="GeneID" id="63817030"/>
<sequence>MDSTLDFFLAYVLRGRQVNRSPPPPPPPLPPPPPHSTGTPSTRSQATALNSGGELFELIQRIHSLHGKARRDSSVSARSISQAVQIWHELDHWDPEEAGPSPELCRLYASYRSALFIWVYFVIYPNDMDGWKLQDALQDILSNISGVETQDLAPLAIIPLFFGGLAATQPVDRESIKQQYERVRRYSQHESLRVSWGHVQGGWGKYDRGIEASRDWI</sequence>